<keyword evidence="2" id="KW-0732">Signal</keyword>
<dbReference type="EMBL" id="LODT01000013">
    <property type="protein sequence ID" value="KYR00922.1"/>
    <property type="molecule type" value="Genomic_DNA"/>
</dbReference>
<evidence type="ECO:0000256" key="2">
    <source>
        <dbReference type="SAM" id="SignalP"/>
    </source>
</evidence>
<dbReference type="AlphaFoldDB" id="A0A152A3S9"/>
<dbReference type="PANTHER" id="PTHR31318">
    <property type="entry name" value="EXPRESSED PROTEIN-RELATED"/>
    <property type="match status" value="1"/>
</dbReference>
<feature type="transmembrane region" description="Helical" evidence="1">
    <location>
        <begin position="488"/>
        <end position="509"/>
    </location>
</feature>
<dbReference type="SUPFAM" id="SSF51126">
    <property type="entry name" value="Pectin lyase-like"/>
    <property type="match status" value="2"/>
</dbReference>
<sequence length="525" mass="57707">MKLTICVTLLLVVLSCLYVSAQDRPECNIYISNLNINGSVGCGSSWSQPCNTLEQGILSCDALNVTQIMNFYFYEGTYVLTNHTMSIYNQMVFVYGSPNATTTFDFKQMSDPVLEITEDEGTNDDRTQFFLYNATVVNLNAPLVKAVTMNSDCSIEVNGCSFVNNKPGNESLFYLVSGDVTTGIFPNWISLMIIDSIFSSTYGTNELGGSIFHGVHVNSGIENSEFKDNSASGNLVYTQNGDLNIRGSIFSQNILIASQDTTPKALVQVVNQTSTSQIFENNTFILNSNNQLSAPYVSVYIFSNSTANITDSLFTQNSMNAIYAVNNGSINVINCEFTFSPGFPTLYTSTSNNLTVTQSNFTANNIADPITSEPIIQAYQLANLDVTSCQVTANNGYFLITSNAHTYFSALVIENNQNFTLVQCEQQSEIILDADLTISNNTMNNNDDFISCQEDSCDITSVRLDQYSCNATPDDTDKKKGLSNGAKAAIIICVIGFVVLVTVIVIILVKRSHHRHHYHSIDNHH</sequence>
<evidence type="ECO:0000313" key="3">
    <source>
        <dbReference type="EMBL" id="KYR00922.1"/>
    </source>
</evidence>
<comment type="caution">
    <text evidence="3">The sequence shown here is derived from an EMBL/GenBank/DDBJ whole genome shotgun (WGS) entry which is preliminary data.</text>
</comment>
<evidence type="ECO:0000256" key="1">
    <source>
        <dbReference type="SAM" id="Phobius"/>
    </source>
</evidence>
<keyword evidence="1" id="KW-0812">Transmembrane</keyword>
<dbReference type="PROSITE" id="PS51257">
    <property type="entry name" value="PROKAR_LIPOPROTEIN"/>
    <property type="match status" value="1"/>
</dbReference>
<organism evidence="3 4">
    <name type="scientific">Tieghemostelium lacteum</name>
    <name type="common">Slime mold</name>
    <name type="synonym">Dictyostelium lacteum</name>
    <dbReference type="NCBI Taxonomy" id="361077"/>
    <lineage>
        <taxon>Eukaryota</taxon>
        <taxon>Amoebozoa</taxon>
        <taxon>Evosea</taxon>
        <taxon>Eumycetozoa</taxon>
        <taxon>Dictyostelia</taxon>
        <taxon>Dictyosteliales</taxon>
        <taxon>Raperosteliaceae</taxon>
        <taxon>Tieghemostelium</taxon>
    </lineage>
</organism>
<gene>
    <name evidence="3" type="ORF">DLAC_02986</name>
</gene>
<evidence type="ECO:0000313" key="4">
    <source>
        <dbReference type="Proteomes" id="UP000076078"/>
    </source>
</evidence>
<keyword evidence="1" id="KW-0472">Membrane</keyword>
<evidence type="ECO:0008006" key="5">
    <source>
        <dbReference type="Google" id="ProtNLM"/>
    </source>
</evidence>
<dbReference type="InParanoid" id="A0A152A3S9"/>
<dbReference type="InterPro" id="IPR011050">
    <property type="entry name" value="Pectin_lyase_fold/virulence"/>
</dbReference>
<name>A0A152A3S9_TIELA</name>
<feature type="chain" id="PRO_5007593675" description="Transmembrane protein" evidence="2">
    <location>
        <begin position="22"/>
        <end position="525"/>
    </location>
</feature>
<reference evidence="3 4" key="1">
    <citation type="submission" date="2015-12" db="EMBL/GenBank/DDBJ databases">
        <title>Dictyostelia acquired genes for synthesis and detection of signals that induce cell-type specialization by lateral gene transfer from prokaryotes.</title>
        <authorList>
            <person name="Gloeckner G."/>
            <person name="Schaap P."/>
        </authorList>
    </citation>
    <scope>NUCLEOTIDE SEQUENCE [LARGE SCALE GENOMIC DNA]</scope>
    <source>
        <strain evidence="3 4">TK</strain>
    </source>
</reference>
<dbReference type="Proteomes" id="UP000076078">
    <property type="component" value="Unassembled WGS sequence"/>
</dbReference>
<proteinExistence type="predicted"/>
<protein>
    <recommendedName>
        <fullName evidence="5">Transmembrane protein</fullName>
    </recommendedName>
</protein>
<keyword evidence="4" id="KW-1185">Reference proteome</keyword>
<feature type="signal peptide" evidence="2">
    <location>
        <begin position="1"/>
        <end position="21"/>
    </location>
</feature>
<accession>A0A152A3S9</accession>
<dbReference type="PANTHER" id="PTHR31318:SF1">
    <property type="entry name" value="POLYMORPHIC MEMBRANE PROTEIN REPEAT-CONTAINING PROTEIN-RELATED"/>
    <property type="match status" value="1"/>
</dbReference>
<keyword evidence="1" id="KW-1133">Transmembrane helix</keyword>